<dbReference type="InterPro" id="IPR036875">
    <property type="entry name" value="Znf_CCHC_sf"/>
</dbReference>
<evidence type="ECO:0000256" key="2">
    <source>
        <dbReference type="PROSITE-ProRule" id="PRU00047"/>
    </source>
</evidence>
<dbReference type="SUPFAM" id="SSF48403">
    <property type="entry name" value="Ankyrin repeat"/>
    <property type="match status" value="1"/>
</dbReference>
<keyword evidence="2" id="KW-0479">Metal-binding</keyword>
<dbReference type="Pfam" id="PF12796">
    <property type="entry name" value="Ank_2"/>
    <property type="match status" value="1"/>
</dbReference>
<dbReference type="PANTHER" id="PTHR24177:SF474">
    <property type="entry name" value="ANKYRIN REPEAT-CONTAINING DOMAIN, PGG DOMAIN, ANKYRIN REPEAT-CONTAINING DOMAIN SUPERFAMILY"/>
    <property type="match status" value="1"/>
</dbReference>
<dbReference type="InterPro" id="IPR013103">
    <property type="entry name" value="RVT_2"/>
</dbReference>
<dbReference type="InterPro" id="IPR026961">
    <property type="entry name" value="PGG_dom"/>
</dbReference>
<feature type="transmembrane region" description="Helical" evidence="4">
    <location>
        <begin position="940"/>
        <end position="956"/>
    </location>
</feature>
<keyword evidence="4" id="KW-1133">Transmembrane helix</keyword>
<evidence type="ECO:0000313" key="8">
    <source>
        <dbReference type="Proteomes" id="UP001151760"/>
    </source>
</evidence>
<keyword evidence="4" id="KW-0812">Transmembrane</keyword>
<dbReference type="PROSITE" id="PS50158">
    <property type="entry name" value="ZF_CCHC"/>
    <property type="match status" value="1"/>
</dbReference>
<dbReference type="PROSITE" id="PS50088">
    <property type="entry name" value="ANK_REPEAT"/>
    <property type="match status" value="1"/>
</dbReference>
<feature type="transmembrane region" description="Helical" evidence="4">
    <location>
        <begin position="705"/>
        <end position="723"/>
    </location>
</feature>
<comment type="caution">
    <text evidence="7">The sequence shown here is derived from an EMBL/GenBank/DDBJ whole genome shotgun (WGS) entry which is preliminary data.</text>
</comment>
<feature type="transmembrane region" description="Helical" evidence="4">
    <location>
        <begin position="836"/>
        <end position="854"/>
    </location>
</feature>
<reference evidence="7" key="2">
    <citation type="submission" date="2022-01" db="EMBL/GenBank/DDBJ databases">
        <authorList>
            <person name="Yamashiro T."/>
            <person name="Shiraishi A."/>
            <person name="Satake H."/>
            <person name="Nakayama K."/>
        </authorList>
    </citation>
    <scope>NUCLEOTIDE SEQUENCE</scope>
</reference>
<evidence type="ECO:0000256" key="4">
    <source>
        <dbReference type="SAM" id="Phobius"/>
    </source>
</evidence>
<reference evidence="7" key="1">
    <citation type="journal article" date="2022" name="Int. J. Mol. Sci.">
        <title>Draft Genome of Tanacetum Coccineum: Genomic Comparison of Closely Related Tanacetum-Family Plants.</title>
        <authorList>
            <person name="Yamashiro T."/>
            <person name="Shiraishi A."/>
            <person name="Nakayama K."/>
            <person name="Satake H."/>
        </authorList>
    </citation>
    <scope>NUCLEOTIDE SEQUENCE</scope>
</reference>
<dbReference type="Pfam" id="PF07727">
    <property type="entry name" value="RVT_2"/>
    <property type="match status" value="1"/>
</dbReference>
<name>A0ABQ5IPQ6_9ASTR</name>
<evidence type="ECO:0000256" key="1">
    <source>
        <dbReference type="PROSITE-ProRule" id="PRU00023"/>
    </source>
</evidence>
<accession>A0ABQ5IPQ6</accession>
<keyword evidence="2" id="KW-0862">Zinc</keyword>
<evidence type="ECO:0000313" key="7">
    <source>
        <dbReference type="EMBL" id="GJU02197.1"/>
    </source>
</evidence>
<dbReference type="PANTHER" id="PTHR24177">
    <property type="entry name" value="CASKIN"/>
    <property type="match status" value="1"/>
</dbReference>
<evidence type="ECO:0000259" key="6">
    <source>
        <dbReference type="PROSITE" id="PS50994"/>
    </source>
</evidence>
<dbReference type="InterPro" id="IPR012337">
    <property type="entry name" value="RNaseH-like_sf"/>
</dbReference>
<dbReference type="InterPro" id="IPR001878">
    <property type="entry name" value="Znf_CCHC"/>
</dbReference>
<keyword evidence="2" id="KW-0863">Zinc-finger</keyword>
<keyword evidence="1" id="KW-0040">ANK repeat</keyword>
<sequence length="966" mass="108574">MGNLTAFAPKPKIPPPPKREDPAKDSICHECGETGHWKRNCPQYLAELLKKKKNAASGAGGGSGIFVIELNTFLNRSWIYDTGCGTHICNTNGRVEGQSRKLKPGALLVRGNGQREAVEQWQLDLSLLALIIVLNNCHDLHLSLEMFQKEVENQLGKTIKSLRSDRGGEYMSQELFGHLKDHGIIAHRTPPYTPQHNGVSERRNRTLLDMVRSMMSQTTLPKSFWDYALETTFARILNMVPTKKVKKTPYESTRTRRPTDRMCLYINAEEHELGDLERQRSLDLVNSSKGKTVVAKRLFKKKTDNGWSYIRAIRILIAIKPRAAYYDYEIWQMDVKTAFLNGYLYEEVYMEQPEGFRYRVFRGIWLTIVVRIYEFGLASRAARLRVFCVTLVEVTTFSHSISFLYRDLLVTDEDLSAAHSYELMVNLIVKFQHAPLLPPPPSFDISTTAHGTNSLVIFLSLNVRAKNTRDIVKQSVPSQVSQIHSDSKQPKQQIVETVAPNKLDAPVEREGNGVSVKSGKQHDHRFNVLVLNTGHHWNRGKLNANRWAMYVGGKRIEARSIYKNLEDAYSIPYGSTLLHVAAIVGNTDAANILVEINHDLLFSKDKEGQTPLSRALSNTHTDTYLYLLNPTNTRDIKLDTLFVGTSGDELQVNAIIANDYHSALVLSKHYRNLNSDSVLMAIAQNFPRKLNIWERMTYACVFEDPTVTLAAVICVLLTTPVLVSGIKFKTALKSFTSAVVVFSFAGVIMSIDPFGNNLLHLAARLAPTSKLSLISGAVLQIQRELQWFKEVEGFVCPLNRIQKNSFGEMPKMVFTREHRELVTEGEKWMKATAESYTITAALITTIVFAAAITVPGGNNQDTGIPVFSNDAFTIFAISDAISLFTSTISLLMFLSILTTRFAEEDFLFNLPTKLIFISMTAMVVAFSATLFLMFGQTNSWILIPIAALTCLPSLLLRRCSFHSLQT</sequence>
<keyword evidence="4" id="KW-0472">Membrane</keyword>
<feature type="transmembrane region" description="Helical" evidence="4">
    <location>
        <begin position="914"/>
        <end position="934"/>
    </location>
</feature>
<dbReference type="EMBL" id="BQNB010021035">
    <property type="protein sequence ID" value="GJU02197.1"/>
    <property type="molecule type" value="Genomic_DNA"/>
</dbReference>
<dbReference type="Pfam" id="PF13962">
    <property type="entry name" value="PGG"/>
    <property type="match status" value="1"/>
</dbReference>
<protein>
    <submittedName>
        <fullName evidence="7">Ankyrin repeat-containing domain, PGG domain protein</fullName>
    </submittedName>
</protein>
<dbReference type="PROSITE" id="PS50994">
    <property type="entry name" value="INTEGRASE"/>
    <property type="match status" value="1"/>
</dbReference>
<feature type="domain" description="Integrase catalytic" evidence="6">
    <location>
        <begin position="124"/>
        <end position="257"/>
    </location>
</feature>
<feature type="transmembrane region" description="Helical" evidence="4">
    <location>
        <begin position="874"/>
        <end position="902"/>
    </location>
</feature>
<dbReference type="Gene3D" id="4.10.60.10">
    <property type="entry name" value="Zinc finger, CCHC-type"/>
    <property type="match status" value="1"/>
</dbReference>
<dbReference type="InterPro" id="IPR002110">
    <property type="entry name" value="Ankyrin_rpt"/>
</dbReference>
<gene>
    <name evidence="7" type="ORF">Tco_1112535</name>
</gene>
<feature type="domain" description="CCHC-type" evidence="5">
    <location>
        <begin position="28"/>
        <end position="43"/>
    </location>
</feature>
<proteinExistence type="predicted"/>
<dbReference type="SMART" id="SM00343">
    <property type="entry name" value="ZnF_C2HC"/>
    <property type="match status" value="1"/>
</dbReference>
<dbReference type="Gene3D" id="3.30.420.10">
    <property type="entry name" value="Ribonuclease H-like superfamily/Ribonuclease H"/>
    <property type="match status" value="1"/>
</dbReference>
<dbReference type="SUPFAM" id="SSF57756">
    <property type="entry name" value="Retrovirus zinc finger-like domains"/>
    <property type="match status" value="1"/>
</dbReference>
<dbReference type="Pfam" id="PF00098">
    <property type="entry name" value="zf-CCHC"/>
    <property type="match status" value="1"/>
</dbReference>
<organism evidence="7 8">
    <name type="scientific">Tanacetum coccineum</name>
    <dbReference type="NCBI Taxonomy" id="301880"/>
    <lineage>
        <taxon>Eukaryota</taxon>
        <taxon>Viridiplantae</taxon>
        <taxon>Streptophyta</taxon>
        <taxon>Embryophyta</taxon>
        <taxon>Tracheophyta</taxon>
        <taxon>Spermatophyta</taxon>
        <taxon>Magnoliopsida</taxon>
        <taxon>eudicotyledons</taxon>
        <taxon>Gunneridae</taxon>
        <taxon>Pentapetalae</taxon>
        <taxon>asterids</taxon>
        <taxon>campanulids</taxon>
        <taxon>Asterales</taxon>
        <taxon>Asteraceae</taxon>
        <taxon>Asteroideae</taxon>
        <taxon>Anthemideae</taxon>
        <taxon>Anthemidinae</taxon>
        <taxon>Tanacetum</taxon>
    </lineage>
</organism>
<dbReference type="SUPFAM" id="SSF53098">
    <property type="entry name" value="Ribonuclease H-like"/>
    <property type="match status" value="1"/>
</dbReference>
<feature type="region of interest" description="Disordered" evidence="3">
    <location>
        <begin position="1"/>
        <end position="24"/>
    </location>
</feature>
<dbReference type="InterPro" id="IPR036397">
    <property type="entry name" value="RNaseH_sf"/>
</dbReference>
<feature type="repeat" description="ANK" evidence="1">
    <location>
        <begin position="573"/>
        <end position="605"/>
    </location>
</feature>
<dbReference type="Proteomes" id="UP001151760">
    <property type="component" value="Unassembled WGS sequence"/>
</dbReference>
<dbReference type="InterPro" id="IPR036770">
    <property type="entry name" value="Ankyrin_rpt-contain_sf"/>
</dbReference>
<evidence type="ECO:0000256" key="3">
    <source>
        <dbReference type="SAM" id="MobiDB-lite"/>
    </source>
</evidence>
<evidence type="ECO:0000259" key="5">
    <source>
        <dbReference type="PROSITE" id="PS50158"/>
    </source>
</evidence>
<dbReference type="Gene3D" id="1.25.40.20">
    <property type="entry name" value="Ankyrin repeat-containing domain"/>
    <property type="match status" value="1"/>
</dbReference>
<dbReference type="InterPro" id="IPR001584">
    <property type="entry name" value="Integrase_cat-core"/>
</dbReference>
<keyword evidence="8" id="KW-1185">Reference proteome</keyword>